<protein>
    <submittedName>
        <fullName evidence="1">Uncharacterized protein</fullName>
    </submittedName>
</protein>
<evidence type="ECO:0000313" key="2">
    <source>
        <dbReference type="Proteomes" id="UP001310386"/>
    </source>
</evidence>
<accession>A0ABU5ZEL3</accession>
<gene>
    <name evidence="1" type="ORF">VF724_04655</name>
</gene>
<keyword evidence="2" id="KW-1185">Reference proteome</keyword>
<proteinExistence type="predicted"/>
<dbReference type="RefSeq" id="WP_371753233.1">
    <property type="nucleotide sequence ID" value="NZ_JAYJLD010000005.1"/>
</dbReference>
<organism evidence="1 2">
    <name type="scientific">Ferviditalea candida</name>
    <dbReference type="NCBI Taxonomy" id="3108399"/>
    <lineage>
        <taxon>Bacteria</taxon>
        <taxon>Bacillati</taxon>
        <taxon>Bacillota</taxon>
        <taxon>Bacilli</taxon>
        <taxon>Bacillales</taxon>
        <taxon>Paenibacillaceae</taxon>
        <taxon>Ferviditalea</taxon>
    </lineage>
</organism>
<evidence type="ECO:0000313" key="1">
    <source>
        <dbReference type="EMBL" id="MEB3100948.1"/>
    </source>
</evidence>
<name>A0ABU5ZEL3_9BACL</name>
<dbReference type="EMBL" id="JAYJLD010000005">
    <property type="protein sequence ID" value="MEB3100948.1"/>
    <property type="molecule type" value="Genomic_DNA"/>
</dbReference>
<dbReference type="Proteomes" id="UP001310386">
    <property type="component" value="Unassembled WGS sequence"/>
</dbReference>
<sequence>MKWELPLFPLYLKRLLIKIKDDDAVYSKNFGGLKHEQTDLSLCGA</sequence>
<reference evidence="1" key="1">
    <citation type="submission" date="2023-12" db="EMBL/GenBank/DDBJ databases">
        <title>Fervidustalea candida gen. nov., sp. nov., a novel member of the family Paenibacillaceae isolated from a geothermal area.</title>
        <authorList>
            <person name="Li W.-J."/>
            <person name="Jiao J.-Y."/>
            <person name="Chen Y."/>
        </authorList>
    </citation>
    <scope>NUCLEOTIDE SEQUENCE</scope>
    <source>
        <strain evidence="1">SYSU GA230002</strain>
    </source>
</reference>
<comment type="caution">
    <text evidence="1">The sequence shown here is derived from an EMBL/GenBank/DDBJ whole genome shotgun (WGS) entry which is preliminary data.</text>
</comment>